<accession>A0ABW7Q004</accession>
<dbReference type="Proteomes" id="UP001611251">
    <property type="component" value="Unassembled WGS sequence"/>
</dbReference>
<evidence type="ECO:0000313" key="3">
    <source>
        <dbReference type="EMBL" id="MFH8135728.1"/>
    </source>
</evidence>
<dbReference type="Pfam" id="PF00171">
    <property type="entry name" value="Aldedh"/>
    <property type="match status" value="1"/>
</dbReference>
<dbReference type="InterPro" id="IPR016162">
    <property type="entry name" value="Ald_DH_N"/>
</dbReference>
<feature type="domain" description="Aldehyde dehydrogenase" evidence="2">
    <location>
        <begin position="20"/>
        <end position="410"/>
    </location>
</feature>
<dbReference type="PANTHER" id="PTHR43353">
    <property type="entry name" value="SUCCINATE-SEMIALDEHYDE DEHYDROGENASE, MITOCHONDRIAL"/>
    <property type="match status" value="1"/>
</dbReference>
<dbReference type="InterPro" id="IPR016161">
    <property type="entry name" value="Ald_DH/histidinol_DH"/>
</dbReference>
<keyword evidence="1" id="KW-0560">Oxidoreductase</keyword>
<dbReference type="CDD" id="cd07129">
    <property type="entry name" value="ALDH_KGSADH"/>
    <property type="match status" value="1"/>
</dbReference>
<dbReference type="SUPFAM" id="SSF53720">
    <property type="entry name" value="ALDH-like"/>
    <property type="match status" value="1"/>
</dbReference>
<sequence>MMLNGELLIGAQRQRGGAQAFQAIDPQQDRALDPLFYEADASQIDAACQLATGAFTVYSSLDLRQRARFLRQIGKNILALGDALIERAMQETALPRGRIEGERGRTIGQLNMFADVVENGAFQGVIIENALPNRKPLPRPDLRQRQVALGPVAVFGASNFPLAFSVAGGDTASALAAGCPVVVKAHPAHPGTSELVAGAVAEAVAQCELPEGVFSLLHGVSAQSGSALVKHPAICAVGFTGSRTGGLALLKLAQQRPVPIPLYAEMSSINPLLLLPAALQQRAASLAQGFVDSLTLGCGQFCTNPGIVFALDGADFDRFVQHACEAVRQKPSATMLTPAIAQACAQHAAALAALSGVQHLMYGQEKTGANQGQPQLLSVSAHDFINEPRMQNEVFGPVSLLVRCASQAELRAALRALQGQLTITLHLDAQDQPLAAELLPLLEQRAGRILANGFPTGVDVGYAMVHGGPFPATSDARTTSVGAAAIQRFLRPVCYQDLPAALLPPSVQH</sequence>
<dbReference type="InterPro" id="IPR044151">
    <property type="entry name" value="ALDH_KGSADH"/>
</dbReference>
<dbReference type="EMBL" id="JBGFSN010000006">
    <property type="protein sequence ID" value="MFH8135728.1"/>
    <property type="molecule type" value="Genomic_DNA"/>
</dbReference>
<dbReference type="InterPro" id="IPR016163">
    <property type="entry name" value="Ald_DH_C"/>
</dbReference>
<dbReference type="PANTHER" id="PTHR43353:SF3">
    <property type="entry name" value="ALDEHYDE DEHYDROGENASE-RELATED"/>
    <property type="match status" value="1"/>
</dbReference>
<dbReference type="RefSeq" id="WP_397216799.1">
    <property type="nucleotide sequence ID" value="NZ_JBGFSN010000006.1"/>
</dbReference>
<evidence type="ECO:0000256" key="1">
    <source>
        <dbReference type="ARBA" id="ARBA00023002"/>
    </source>
</evidence>
<reference evidence="3 4" key="1">
    <citation type="submission" date="2024-08" db="EMBL/GenBank/DDBJ databases">
        <title>Pantoea ronii - a newly identified human opportunistic pathogen.</title>
        <authorList>
            <person name="Keidar-Friedman D."/>
            <person name="Sorek N."/>
            <person name="Leshin-Carmel D."/>
            <person name="Tsur A."/>
            <person name="Amsalem M."/>
            <person name="Tolkach D."/>
            <person name="Brosh-Nissimov T."/>
        </authorList>
    </citation>
    <scope>NUCLEOTIDE SEQUENCE [LARGE SCALE GENOMIC DNA]</scope>
    <source>
        <strain evidence="3 4">AA23256</strain>
    </source>
</reference>
<dbReference type="Gene3D" id="3.40.309.10">
    <property type="entry name" value="Aldehyde Dehydrogenase, Chain A, domain 2"/>
    <property type="match status" value="1"/>
</dbReference>
<protein>
    <submittedName>
        <fullName evidence="3">Aldehyde dehydrogenase (NADP(+))</fullName>
    </submittedName>
</protein>
<name>A0ABW7Q004_9GAMM</name>
<keyword evidence="4" id="KW-1185">Reference proteome</keyword>
<dbReference type="Gene3D" id="3.40.605.10">
    <property type="entry name" value="Aldehyde Dehydrogenase, Chain A, domain 1"/>
    <property type="match status" value="1"/>
</dbReference>
<comment type="caution">
    <text evidence="3">The sequence shown here is derived from an EMBL/GenBank/DDBJ whole genome shotgun (WGS) entry which is preliminary data.</text>
</comment>
<organism evidence="3 4">
    <name type="scientific">Pantoea osteomyelitidis</name>
    <dbReference type="NCBI Taxonomy" id="3230026"/>
    <lineage>
        <taxon>Bacteria</taxon>
        <taxon>Pseudomonadati</taxon>
        <taxon>Pseudomonadota</taxon>
        <taxon>Gammaproteobacteria</taxon>
        <taxon>Enterobacterales</taxon>
        <taxon>Erwiniaceae</taxon>
        <taxon>Pantoea</taxon>
    </lineage>
</organism>
<evidence type="ECO:0000313" key="4">
    <source>
        <dbReference type="Proteomes" id="UP001611251"/>
    </source>
</evidence>
<gene>
    <name evidence="3" type="ORF">ABU178_16350</name>
</gene>
<evidence type="ECO:0000259" key="2">
    <source>
        <dbReference type="Pfam" id="PF00171"/>
    </source>
</evidence>
<proteinExistence type="predicted"/>
<dbReference type="InterPro" id="IPR050740">
    <property type="entry name" value="Aldehyde_DH_Superfamily"/>
</dbReference>
<dbReference type="InterPro" id="IPR015590">
    <property type="entry name" value="Aldehyde_DH_dom"/>
</dbReference>